<evidence type="ECO:0000313" key="2">
    <source>
        <dbReference type="Proteomes" id="UP001145072"/>
    </source>
</evidence>
<dbReference type="Proteomes" id="UP001145072">
    <property type="component" value="Unassembled WGS sequence"/>
</dbReference>
<keyword evidence="2" id="KW-1185">Reference proteome</keyword>
<gene>
    <name evidence="1" type="ORF">NC661_06540</name>
</gene>
<dbReference type="AlphaFoldDB" id="A0A9X4AHT0"/>
<dbReference type="EMBL" id="JAMQJZ010000004">
    <property type="protein sequence ID" value="MDC3420024.1"/>
    <property type="molecule type" value="Genomic_DNA"/>
</dbReference>
<organism evidence="1 2">
    <name type="scientific">Aquibacillus koreensis</name>
    <dbReference type="NCBI Taxonomy" id="279446"/>
    <lineage>
        <taxon>Bacteria</taxon>
        <taxon>Bacillati</taxon>
        <taxon>Bacillota</taxon>
        <taxon>Bacilli</taxon>
        <taxon>Bacillales</taxon>
        <taxon>Bacillaceae</taxon>
        <taxon>Aquibacillus</taxon>
    </lineage>
</organism>
<reference evidence="1" key="1">
    <citation type="submission" date="2022-06" db="EMBL/GenBank/DDBJ databases">
        <title>Aquibacillus sp. a new bacterium isolated from soil saline samples.</title>
        <authorList>
            <person name="Galisteo C."/>
            <person name="De La Haba R."/>
            <person name="Sanchez-Porro C."/>
            <person name="Ventosa A."/>
        </authorList>
    </citation>
    <scope>NUCLEOTIDE SEQUENCE</scope>
    <source>
        <strain evidence="1">JCM 12387</strain>
    </source>
</reference>
<comment type="caution">
    <text evidence="1">The sequence shown here is derived from an EMBL/GenBank/DDBJ whole genome shotgun (WGS) entry which is preliminary data.</text>
</comment>
<proteinExistence type="predicted"/>
<name>A0A9X4AHT0_9BACI</name>
<evidence type="ECO:0000313" key="1">
    <source>
        <dbReference type="EMBL" id="MDC3420024.1"/>
    </source>
</evidence>
<sequence>MTVSELTIQDIPNQNNNTSFEKSYGGMGNKLGSFVLAGRLNPFLSASIDVPKESIIKFFDGLTKGTIDYFESTKPNQFVLSVIKTGVNEYTNSSSQVMLDAQEAISVMNKKDRSIDIDIEYCVEAMDSFNNIPIIPPKEIKSMKISSVQRKEKIILQPDADDFIYNSSEFDEL</sequence>
<dbReference type="RefSeq" id="WP_259868590.1">
    <property type="nucleotide sequence ID" value="NZ_JAMQJZ010000004.1"/>
</dbReference>
<accession>A0A9X4AHT0</accession>
<protein>
    <submittedName>
        <fullName evidence="1">Uncharacterized protein</fullName>
    </submittedName>
</protein>